<dbReference type="GO" id="GO:0003723">
    <property type="term" value="F:RNA binding"/>
    <property type="evidence" value="ECO:0007669"/>
    <property type="project" value="UniProtKB-UniRule"/>
</dbReference>
<feature type="zinc finger region" description="C3H1-type" evidence="6">
    <location>
        <begin position="414"/>
        <end position="441"/>
    </location>
</feature>
<evidence type="ECO:0000256" key="5">
    <source>
        <dbReference type="PROSITE-ProRule" id="PRU00626"/>
    </source>
</evidence>
<protein>
    <recommendedName>
        <fullName evidence="12">C3H1-type domain-containing protein</fullName>
    </recommendedName>
</protein>
<feature type="compositionally biased region" description="Acidic residues" evidence="7">
    <location>
        <begin position="344"/>
        <end position="363"/>
    </location>
</feature>
<feature type="region of interest" description="Disordered" evidence="7">
    <location>
        <begin position="464"/>
        <end position="533"/>
    </location>
</feature>
<dbReference type="PROSITE" id="PS50103">
    <property type="entry name" value="ZF_C3H1"/>
    <property type="match status" value="1"/>
</dbReference>
<evidence type="ECO:0000256" key="6">
    <source>
        <dbReference type="PROSITE-ProRule" id="PRU00723"/>
    </source>
</evidence>
<evidence type="ECO:0000313" key="11">
    <source>
        <dbReference type="Proteomes" id="UP000593564"/>
    </source>
</evidence>
<organism evidence="10 11">
    <name type="scientific">Camellia sinensis</name>
    <name type="common">Tea plant</name>
    <name type="synonym">Thea sinensis</name>
    <dbReference type="NCBI Taxonomy" id="4442"/>
    <lineage>
        <taxon>Eukaryota</taxon>
        <taxon>Viridiplantae</taxon>
        <taxon>Streptophyta</taxon>
        <taxon>Embryophyta</taxon>
        <taxon>Tracheophyta</taxon>
        <taxon>Spermatophyta</taxon>
        <taxon>Magnoliopsida</taxon>
        <taxon>eudicotyledons</taxon>
        <taxon>Gunneridae</taxon>
        <taxon>Pentapetalae</taxon>
        <taxon>asterids</taxon>
        <taxon>Ericales</taxon>
        <taxon>Theaceae</taxon>
        <taxon>Camellia</taxon>
    </lineage>
</organism>
<dbReference type="PROSITE" id="PS51295">
    <property type="entry name" value="CRM"/>
    <property type="match status" value="1"/>
</dbReference>
<feature type="compositionally biased region" description="Polar residues" evidence="7">
    <location>
        <begin position="508"/>
        <end position="525"/>
    </location>
</feature>
<evidence type="ECO:0000313" key="10">
    <source>
        <dbReference type="EMBL" id="KAF5942059.1"/>
    </source>
</evidence>
<dbReference type="InterPro" id="IPR040286">
    <property type="entry name" value="At3g25440-like"/>
</dbReference>
<feature type="compositionally biased region" description="Polar residues" evidence="7">
    <location>
        <begin position="464"/>
        <end position="474"/>
    </location>
</feature>
<keyword evidence="11" id="KW-1185">Reference proteome</keyword>
<dbReference type="InterPro" id="IPR035920">
    <property type="entry name" value="YhbY-like_sf"/>
</dbReference>
<dbReference type="SUPFAM" id="SSF75471">
    <property type="entry name" value="YhbY-like"/>
    <property type="match status" value="1"/>
</dbReference>
<dbReference type="InterPro" id="IPR000571">
    <property type="entry name" value="Znf_CCCH"/>
</dbReference>
<feature type="region of interest" description="Disordered" evidence="7">
    <location>
        <begin position="289"/>
        <end position="321"/>
    </location>
</feature>
<keyword evidence="3 6" id="KW-0862">Zinc</keyword>
<evidence type="ECO:0000256" key="3">
    <source>
        <dbReference type="ARBA" id="ARBA00022833"/>
    </source>
</evidence>
<dbReference type="Proteomes" id="UP000593564">
    <property type="component" value="Unassembled WGS sequence"/>
</dbReference>
<dbReference type="AlphaFoldDB" id="A0A7J7GMP4"/>
<dbReference type="Pfam" id="PF00642">
    <property type="entry name" value="zf-CCCH"/>
    <property type="match status" value="1"/>
</dbReference>
<dbReference type="PANTHER" id="PTHR31426:SF2">
    <property type="entry name" value="OS01G0958400 PROTEIN"/>
    <property type="match status" value="1"/>
</dbReference>
<evidence type="ECO:0000256" key="7">
    <source>
        <dbReference type="SAM" id="MobiDB-lite"/>
    </source>
</evidence>
<evidence type="ECO:0008006" key="12">
    <source>
        <dbReference type="Google" id="ProtNLM"/>
    </source>
</evidence>
<feature type="domain" description="C3H1-type" evidence="8">
    <location>
        <begin position="414"/>
        <end position="441"/>
    </location>
</feature>
<keyword evidence="2 6" id="KW-0863">Zinc-finger</keyword>
<sequence length="806" mass="90409">MPTIFFFVFQVNFSPIKSNFRSIQTSNFILSIEPLVATVLVNLVISQGKPKFETHEIDPPKKEKWKTKKRLKQQRMREKQKRKAANKRDPRWLGVKGKKKKKFANAEERIKDKLEKAKIKEAMLIERLKRYEVPKLQCPAPKPHDLTGEERFYLKKMAQKGSNYVPVGRRGIFGGVILNMHMHWKKHETVEVICKPCKPGQVHEYANEIARLSGGIPIHIIGDDTIIFYRGKNYVQPEVMSPIDTLSKKRALEKSKYEQSLESVRHFIAIAEKELELYYRHVALYGSPNSRSPNSILDSPKRGNEEPKRIEPTVEGNLDSTISGFSPALSEAEIDSTDHELSETEDDFLDEDPSVGEIDLDDDNVSRNDLDSCDEGEETLTKMLGSSPLYRSGWDADNQGFQINARERDFKNMPPRRELCRNFQRGSCQYGDRCKFLHVAPQQQQQPKPNVFGYGAQSTTPFHRLNSQQQQQKPNPFGFGVHGSSQPRVPNDFGSKQNQYKPFENKWTRNGGSQVSRQPDNQPPTANHKCTDPESCKQQIVEDFQHERPLWKLTCYGHNKSSPCDIIGDVSYEELRAAAYDDAKRGLSLQSIVERERNLLNAKLLEFENLLRNPYAVPQNPSIATQSAFPGATPSVSSMTAQNSNPPSVSSFSQLGASLNMGPATPTNNAFGSTQISSQTTSVFETNNSPFGSSGSFGGQLRNQSFGSSFASNAASFSNSVVSAERNPFFTSAVSPQVPSSASFQSSILPNGPNSASTAVEQLSVNVDTIDNMTRKNGAVDDAIWLKEEWNPGEIPEEAPPDKYIF</sequence>
<keyword evidence="1 6" id="KW-0479">Metal-binding</keyword>
<feature type="compositionally biased region" description="Polar residues" evidence="7">
    <location>
        <begin position="626"/>
        <end position="657"/>
    </location>
</feature>
<accession>A0A7J7GMP4</accession>
<proteinExistence type="predicted"/>
<dbReference type="EMBL" id="JACBKZ010000009">
    <property type="protein sequence ID" value="KAF5942059.1"/>
    <property type="molecule type" value="Genomic_DNA"/>
</dbReference>
<dbReference type="SUPFAM" id="SSF90229">
    <property type="entry name" value="CCCH zinc finger"/>
    <property type="match status" value="1"/>
</dbReference>
<feature type="region of interest" description="Disordered" evidence="7">
    <location>
        <begin position="344"/>
        <end position="367"/>
    </location>
</feature>
<dbReference type="InterPro" id="IPR001890">
    <property type="entry name" value="RNA-binding_CRM"/>
</dbReference>
<feature type="region of interest" description="Disordered" evidence="7">
    <location>
        <begin position="53"/>
        <end position="91"/>
    </location>
</feature>
<dbReference type="PANTHER" id="PTHR31426">
    <property type="entry name" value="GROUP II INTRON SPLICING FACTOR CRS1-LIKE"/>
    <property type="match status" value="1"/>
</dbReference>
<feature type="compositionally biased region" description="Basic residues" evidence="7">
    <location>
        <begin position="63"/>
        <end position="85"/>
    </location>
</feature>
<feature type="compositionally biased region" description="Basic and acidic residues" evidence="7">
    <location>
        <begin position="53"/>
        <end position="62"/>
    </location>
</feature>
<evidence type="ECO:0000256" key="1">
    <source>
        <dbReference type="ARBA" id="ARBA00022723"/>
    </source>
</evidence>
<dbReference type="InterPro" id="IPR036855">
    <property type="entry name" value="Znf_CCCH_sf"/>
</dbReference>
<evidence type="ECO:0000256" key="2">
    <source>
        <dbReference type="ARBA" id="ARBA00022771"/>
    </source>
</evidence>
<feature type="region of interest" description="Disordered" evidence="7">
    <location>
        <begin position="626"/>
        <end position="674"/>
    </location>
</feature>
<feature type="domain" description="CRM" evidence="9">
    <location>
        <begin position="144"/>
        <end position="241"/>
    </location>
</feature>
<feature type="compositionally biased region" description="Polar residues" evidence="7">
    <location>
        <begin position="483"/>
        <end position="500"/>
    </location>
</feature>
<reference evidence="10 11" key="2">
    <citation type="submission" date="2020-07" db="EMBL/GenBank/DDBJ databases">
        <title>Genome assembly of wild tea tree DASZ reveals pedigree and selection history of tea varieties.</title>
        <authorList>
            <person name="Zhang W."/>
        </authorList>
    </citation>
    <scope>NUCLEOTIDE SEQUENCE [LARGE SCALE GENOMIC DNA]</scope>
    <source>
        <strain evidence="11">cv. G240</strain>
        <tissue evidence="10">Leaf</tissue>
    </source>
</reference>
<keyword evidence="4 5" id="KW-0694">RNA-binding</keyword>
<dbReference type="GO" id="GO:0008270">
    <property type="term" value="F:zinc ion binding"/>
    <property type="evidence" value="ECO:0007669"/>
    <property type="project" value="UniProtKB-KW"/>
</dbReference>
<reference evidence="11" key="1">
    <citation type="journal article" date="2020" name="Nat. Commun.">
        <title>Genome assembly of wild tea tree DASZ reveals pedigree and selection history of tea varieties.</title>
        <authorList>
            <person name="Zhang W."/>
            <person name="Zhang Y."/>
            <person name="Qiu H."/>
            <person name="Guo Y."/>
            <person name="Wan H."/>
            <person name="Zhang X."/>
            <person name="Scossa F."/>
            <person name="Alseekh S."/>
            <person name="Zhang Q."/>
            <person name="Wang P."/>
            <person name="Xu L."/>
            <person name="Schmidt M.H."/>
            <person name="Jia X."/>
            <person name="Li D."/>
            <person name="Zhu A."/>
            <person name="Guo F."/>
            <person name="Chen W."/>
            <person name="Ni D."/>
            <person name="Usadel B."/>
            <person name="Fernie A.R."/>
            <person name="Wen W."/>
        </authorList>
    </citation>
    <scope>NUCLEOTIDE SEQUENCE [LARGE SCALE GENOMIC DNA]</scope>
    <source>
        <strain evidence="11">cv. G240</strain>
    </source>
</reference>
<name>A0A7J7GMP4_CAMSI</name>
<dbReference type="Gene3D" id="3.30.110.60">
    <property type="entry name" value="YhbY-like"/>
    <property type="match status" value="1"/>
</dbReference>
<dbReference type="Gene3D" id="4.10.1000.10">
    <property type="entry name" value="Zinc finger, CCCH-type"/>
    <property type="match status" value="1"/>
</dbReference>
<evidence type="ECO:0000256" key="4">
    <source>
        <dbReference type="ARBA" id="ARBA00022884"/>
    </source>
</evidence>
<evidence type="ECO:0000259" key="8">
    <source>
        <dbReference type="PROSITE" id="PS50103"/>
    </source>
</evidence>
<gene>
    <name evidence="10" type="ORF">HYC85_019701</name>
</gene>
<feature type="compositionally biased region" description="Basic and acidic residues" evidence="7">
    <location>
        <begin position="299"/>
        <end position="312"/>
    </location>
</feature>
<dbReference type="SMART" id="SM01103">
    <property type="entry name" value="CRS1_YhbY"/>
    <property type="match status" value="1"/>
</dbReference>
<comment type="caution">
    <text evidence="10">The sequence shown here is derived from an EMBL/GenBank/DDBJ whole genome shotgun (WGS) entry which is preliminary data.</text>
</comment>
<dbReference type="SMART" id="SM00356">
    <property type="entry name" value="ZnF_C3H1"/>
    <property type="match status" value="1"/>
</dbReference>
<dbReference type="Pfam" id="PF01985">
    <property type="entry name" value="CRS1_YhbY"/>
    <property type="match status" value="1"/>
</dbReference>
<feature type="compositionally biased region" description="Polar residues" evidence="7">
    <location>
        <begin position="665"/>
        <end position="674"/>
    </location>
</feature>
<evidence type="ECO:0000259" key="9">
    <source>
        <dbReference type="PROSITE" id="PS51295"/>
    </source>
</evidence>